<proteinExistence type="predicted"/>
<dbReference type="RefSeq" id="XP_069210050.1">
    <property type="nucleotide sequence ID" value="XM_069352632.1"/>
</dbReference>
<evidence type="ECO:0000256" key="1">
    <source>
        <dbReference type="SAM" id="Phobius"/>
    </source>
</evidence>
<evidence type="ECO:0000313" key="2">
    <source>
        <dbReference type="EMBL" id="KAL1410106.1"/>
    </source>
</evidence>
<comment type="caution">
    <text evidence="2">The sequence shown here is derived from an EMBL/GenBank/DDBJ whole genome shotgun (WGS) entry which is preliminary data.</text>
</comment>
<keyword evidence="1" id="KW-0472">Membrane</keyword>
<dbReference type="Proteomes" id="UP001565368">
    <property type="component" value="Unassembled WGS sequence"/>
</dbReference>
<gene>
    <name evidence="2" type="ORF">Q8F55_004109</name>
</gene>
<sequence length="119" mass="13549">MGVRRLDFTVIDDGFDSRDNHSGDVAGIVERSHHNTRYNVPGVLLVPHRHLLLPVFLICLVNIKSELEYRDIGFILVLVLILVILILTIFILLSIIIISLPDHLFPTLSNTNTLHHRIQ</sequence>
<dbReference type="GeneID" id="95985152"/>
<dbReference type="EMBL" id="JBBXJM010000003">
    <property type="protein sequence ID" value="KAL1410106.1"/>
    <property type="molecule type" value="Genomic_DNA"/>
</dbReference>
<protein>
    <recommendedName>
        <fullName evidence="4">Transmembrane protein</fullName>
    </recommendedName>
</protein>
<organism evidence="2 3">
    <name type="scientific">Vanrija albida</name>
    <dbReference type="NCBI Taxonomy" id="181172"/>
    <lineage>
        <taxon>Eukaryota</taxon>
        <taxon>Fungi</taxon>
        <taxon>Dikarya</taxon>
        <taxon>Basidiomycota</taxon>
        <taxon>Agaricomycotina</taxon>
        <taxon>Tremellomycetes</taxon>
        <taxon>Trichosporonales</taxon>
        <taxon>Trichosporonaceae</taxon>
        <taxon>Vanrija</taxon>
    </lineage>
</organism>
<feature type="transmembrane region" description="Helical" evidence="1">
    <location>
        <begin position="75"/>
        <end position="100"/>
    </location>
</feature>
<keyword evidence="1" id="KW-0812">Transmembrane</keyword>
<evidence type="ECO:0000313" key="3">
    <source>
        <dbReference type="Proteomes" id="UP001565368"/>
    </source>
</evidence>
<name>A0ABR3Q643_9TREE</name>
<accession>A0ABR3Q643</accession>
<keyword evidence="1" id="KW-1133">Transmembrane helix</keyword>
<reference evidence="2 3" key="1">
    <citation type="submission" date="2023-08" db="EMBL/GenBank/DDBJ databases">
        <title>Annotated Genome Sequence of Vanrija albida AlHP1.</title>
        <authorList>
            <person name="Herzog R."/>
        </authorList>
    </citation>
    <scope>NUCLEOTIDE SEQUENCE [LARGE SCALE GENOMIC DNA]</scope>
    <source>
        <strain evidence="2 3">AlHP1</strain>
    </source>
</reference>
<evidence type="ECO:0008006" key="4">
    <source>
        <dbReference type="Google" id="ProtNLM"/>
    </source>
</evidence>
<keyword evidence="3" id="KW-1185">Reference proteome</keyword>